<accession>A0AAE1I3Y1</accession>
<keyword evidence="9" id="KW-1185">Reference proteome</keyword>
<feature type="region of interest" description="Disordered" evidence="6">
    <location>
        <begin position="606"/>
        <end position="648"/>
    </location>
</feature>
<dbReference type="InterPro" id="IPR048365">
    <property type="entry name" value="TNP-like_RNaseH_N"/>
</dbReference>
<evidence type="ECO:0000313" key="9">
    <source>
        <dbReference type="Proteomes" id="UP001219518"/>
    </source>
</evidence>
<dbReference type="Proteomes" id="UP001219518">
    <property type="component" value="Unassembled WGS sequence"/>
</dbReference>
<keyword evidence="4 5" id="KW-0238">DNA-binding</keyword>
<feature type="domain" description="THAP-type" evidence="7">
    <location>
        <begin position="1"/>
        <end position="106"/>
    </location>
</feature>
<dbReference type="GO" id="GO:0003677">
    <property type="term" value="F:DNA binding"/>
    <property type="evidence" value="ECO:0007669"/>
    <property type="project" value="UniProtKB-UniRule"/>
</dbReference>
<sequence>MPSCFVPNCENGYPKDFAARQAARAAAGLPKISFFKAKEEDVEAWKRAVPRSDLPVKVGTVVCSDHFSENDIRRKSDDIIVDGVVVEKGAELRQPTLIKGAVPIKFTGPSYLSKKEVKRRAPKERSAPEIKRKRVDKEVLEETSENVPETAEMVEEAARTVHGIDPSCVKLPRTGWGFHILGNQQFYLKINRQGRTTHAIELDENGVVTLKVKNTLIPLAQRTATKASDIEDAVTESEKYYECEGNGFGSRAKTCKGGILRGVRCKHCRDSRKNEKKKIRRKAKKDKRTRKRSKDLSKKRAQNKQLRGKIRTLKQTLTKIWKECAKLKKGQVEKAIESLPDIQQQLVLNILQAAKRKSSKGNRYSLEWTYEAMLMRIKSPRLYEHIRKRKIMPLPSRNTLLRYMKKIHPVYGFQQVLFQVLQQKVKDWDEKDKHGCLLVDEIKIPEGVSFDKHTLKTVGLVDLDKFTPDNQKHEMADHVLEVMFQPFRGKWVQSLGCFLTKSNAKADVLSKIVLEAIGLTEESFLKVDAVVMDGASWNRSMFEKFGVGEDSSSCVHPVDENRKLWFISDFCHLVKCARNCLCPIIPTKINRRKIINDLALEEEDLDDPEHVTVNPDPDCSLAQETAPPGKGRERGSGKGRGRGIQSQREAFDSTAVQAAVSKALQAKQDAARNKTVTVPEGTVKRQHWVRLLELEEAMARKYGIGALTYVPNFSKKHVFPSGFERMNVKLAIQFFSNSVRAGMEHYRKNQADTGLEDSEPTELFIARVNALVDAMNSTTPLDALRKDNKHWEAIEGYLEYHKKCVSLAKSEGKKAFFSESTDLGSIITLRSVLELSSYLIDEIDYKYIMTARYNQDAIEQFFALVRSFSGPDSHPNPKLFAQIHRLLTVYSLVQPPPGSNVSGVLNMNTLLSAEDLIEASQKERKQKIDDILDEVLTHGEAFEPLPLSHQVDHSYLPQPAEMESNIVAFMAGFTAFRQEKIAKGCANCIMTFTQFREEAGSDHHFTKTKELYGGYTYASHTMVCLIKASERAIQDCVKNHDVHEDMYITTLRYLKLDSDQMVGCIDHMQEVTKKVVQFYLTMRLFFVADHKNKENEKAKTMKKQYAKQSKLT</sequence>
<keyword evidence="3" id="KW-0862">Zinc</keyword>
<keyword evidence="1" id="KW-0479">Metal-binding</keyword>
<dbReference type="InterPro" id="IPR006612">
    <property type="entry name" value="THAP_Znf"/>
</dbReference>
<comment type="caution">
    <text evidence="8">The sequence shown here is derived from an EMBL/GenBank/DDBJ whole genome shotgun (WGS) entry which is preliminary data.</text>
</comment>
<evidence type="ECO:0000256" key="4">
    <source>
        <dbReference type="ARBA" id="ARBA00023125"/>
    </source>
</evidence>
<gene>
    <name evidence="8" type="ORF">KUF71_017160</name>
</gene>
<dbReference type="Pfam" id="PF21788">
    <property type="entry name" value="TNP-like_GBD"/>
    <property type="match status" value="1"/>
</dbReference>
<keyword evidence="2 5" id="KW-0863">Zinc-finger</keyword>
<dbReference type="InterPro" id="IPR048366">
    <property type="entry name" value="TNP-like_GBD"/>
</dbReference>
<dbReference type="PROSITE" id="PS50950">
    <property type="entry name" value="ZF_THAP"/>
    <property type="match status" value="1"/>
</dbReference>
<reference evidence="8" key="1">
    <citation type="submission" date="2021-07" db="EMBL/GenBank/DDBJ databases">
        <authorList>
            <person name="Catto M.A."/>
            <person name="Jacobson A."/>
            <person name="Kennedy G."/>
            <person name="Labadie P."/>
            <person name="Hunt B.G."/>
            <person name="Srinivasan R."/>
        </authorList>
    </citation>
    <scope>NUCLEOTIDE SEQUENCE</scope>
    <source>
        <strain evidence="8">PL_HMW_Pooled</strain>
        <tissue evidence="8">Head</tissue>
    </source>
</reference>
<dbReference type="AlphaFoldDB" id="A0AAE1I3Y1"/>
<dbReference type="Pfam" id="PF05485">
    <property type="entry name" value="THAP"/>
    <property type="match status" value="1"/>
</dbReference>
<proteinExistence type="predicted"/>
<feature type="region of interest" description="Disordered" evidence="6">
    <location>
        <begin position="271"/>
        <end position="305"/>
    </location>
</feature>
<protein>
    <submittedName>
        <fullName evidence="8">DNA transposase</fullName>
    </submittedName>
</protein>
<dbReference type="SMART" id="SM00980">
    <property type="entry name" value="THAP"/>
    <property type="match status" value="1"/>
</dbReference>
<evidence type="ECO:0000259" key="7">
    <source>
        <dbReference type="PROSITE" id="PS50950"/>
    </source>
</evidence>
<reference evidence="8" key="2">
    <citation type="journal article" date="2023" name="BMC Genomics">
        <title>Pest status, molecular evolution, and epigenetic factors derived from the genome assembly of Frankliniella fusca, a thysanopteran phytovirus vector.</title>
        <authorList>
            <person name="Catto M.A."/>
            <person name="Labadie P.E."/>
            <person name="Jacobson A.L."/>
            <person name="Kennedy G.G."/>
            <person name="Srinivasan R."/>
            <person name="Hunt B.G."/>
        </authorList>
    </citation>
    <scope>NUCLEOTIDE SEQUENCE</scope>
    <source>
        <strain evidence="8">PL_HMW_Pooled</strain>
    </source>
</reference>
<evidence type="ECO:0000256" key="1">
    <source>
        <dbReference type="ARBA" id="ARBA00022723"/>
    </source>
</evidence>
<dbReference type="SUPFAM" id="SSF57716">
    <property type="entry name" value="Glucocorticoid receptor-like (DNA-binding domain)"/>
    <property type="match status" value="1"/>
</dbReference>
<dbReference type="Pfam" id="PF21787">
    <property type="entry name" value="TNP-like_RNaseH_N"/>
    <property type="match status" value="1"/>
</dbReference>
<dbReference type="GO" id="GO:0008270">
    <property type="term" value="F:zinc ion binding"/>
    <property type="evidence" value="ECO:0007669"/>
    <property type="project" value="UniProtKB-KW"/>
</dbReference>
<evidence type="ECO:0000256" key="2">
    <source>
        <dbReference type="ARBA" id="ARBA00022771"/>
    </source>
</evidence>
<organism evidence="8 9">
    <name type="scientific">Frankliniella fusca</name>
    <dbReference type="NCBI Taxonomy" id="407009"/>
    <lineage>
        <taxon>Eukaryota</taxon>
        <taxon>Metazoa</taxon>
        <taxon>Ecdysozoa</taxon>
        <taxon>Arthropoda</taxon>
        <taxon>Hexapoda</taxon>
        <taxon>Insecta</taxon>
        <taxon>Pterygota</taxon>
        <taxon>Neoptera</taxon>
        <taxon>Paraneoptera</taxon>
        <taxon>Thysanoptera</taxon>
        <taxon>Terebrantia</taxon>
        <taxon>Thripoidea</taxon>
        <taxon>Thripidae</taxon>
        <taxon>Frankliniella</taxon>
    </lineage>
</organism>
<dbReference type="EMBL" id="JAHWGI010001442">
    <property type="protein sequence ID" value="KAK3932972.1"/>
    <property type="molecule type" value="Genomic_DNA"/>
</dbReference>
<evidence type="ECO:0000256" key="6">
    <source>
        <dbReference type="SAM" id="MobiDB-lite"/>
    </source>
</evidence>
<name>A0AAE1I3Y1_9NEOP</name>
<evidence type="ECO:0000256" key="5">
    <source>
        <dbReference type="PROSITE-ProRule" id="PRU00309"/>
    </source>
</evidence>
<evidence type="ECO:0000256" key="3">
    <source>
        <dbReference type="ARBA" id="ARBA00022833"/>
    </source>
</evidence>
<evidence type="ECO:0000313" key="8">
    <source>
        <dbReference type="EMBL" id="KAK3932972.1"/>
    </source>
</evidence>